<evidence type="ECO:0000313" key="2">
    <source>
        <dbReference type="Proteomes" id="UP000007127"/>
    </source>
</evidence>
<dbReference type="SUPFAM" id="SSF53335">
    <property type="entry name" value="S-adenosyl-L-methionine-dependent methyltransferases"/>
    <property type="match status" value="1"/>
</dbReference>
<dbReference type="AlphaFoldDB" id="A0AB72UJ01"/>
<dbReference type="Gene3D" id="3.40.50.150">
    <property type="entry name" value="Vaccinia Virus protein VP39"/>
    <property type="match status" value="1"/>
</dbReference>
<proteinExistence type="predicted"/>
<protein>
    <submittedName>
        <fullName evidence="1">Type 12 methyltransferase</fullName>
    </submittedName>
</protein>
<dbReference type="GO" id="GO:0032259">
    <property type="term" value="P:methylation"/>
    <property type="evidence" value="ECO:0007669"/>
    <property type="project" value="UniProtKB-KW"/>
</dbReference>
<dbReference type="RefSeq" id="WP_007088480.1">
    <property type="nucleotide sequence ID" value="NZ_CP004388.1"/>
</dbReference>
<organism evidence="1 2">
    <name type="scientific">Thalassospira xiamenensis M-5 = DSM 17429</name>
    <dbReference type="NCBI Taxonomy" id="1123366"/>
    <lineage>
        <taxon>Bacteria</taxon>
        <taxon>Pseudomonadati</taxon>
        <taxon>Pseudomonadota</taxon>
        <taxon>Alphaproteobacteria</taxon>
        <taxon>Rhodospirillales</taxon>
        <taxon>Thalassospiraceae</taxon>
        <taxon>Thalassospira</taxon>
    </lineage>
</organism>
<name>A0AB72UJ01_9PROT</name>
<reference evidence="1 2" key="1">
    <citation type="journal article" date="2012" name="J. Bacteriol.">
        <title>Genome sequence of Thalassospira xiamenensis type strain M-5.</title>
        <authorList>
            <person name="Lai Q."/>
            <person name="Shao Z."/>
        </authorList>
    </citation>
    <scope>NUCLEOTIDE SEQUENCE [LARGE SCALE GENOMIC DNA]</scope>
    <source>
        <strain evidence="1 2">M-5</strain>
    </source>
</reference>
<dbReference type="GO" id="GO:0008168">
    <property type="term" value="F:methyltransferase activity"/>
    <property type="evidence" value="ECO:0007669"/>
    <property type="project" value="UniProtKB-KW"/>
</dbReference>
<keyword evidence="1" id="KW-0808">Transferase</keyword>
<accession>A0AB72UJ01</accession>
<dbReference type="Proteomes" id="UP000007127">
    <property type="component" value="Chromosome"/>
</dbReference>
<dbReference type="InterPro" id="IPR029063">
    <property type="entry name" value="SAM-dependent_MTases_sf"/>
</dbReference>
<keyword evidence="1" id="KW-0489">Methyltransferase</keyword>
<dbReference type="FunFam" id="3.40.50.150:FF:000346">
    <property type="entry name" value="Phospholipid N-methyltransferase"/>
    <property type="match status" value="1"/>
</dbReference>
<dbReference type="GeneID" id="31929708"/>
<dbReference type="KEGG" id="txi:TH3_20165"/>
<sequence>MRLTSLSKFDQKAVNAMSDLLPFFRAWVANPKRVSAISPSSSALAELITSEISPATGSVLELGPGTGVFTRALITRGLDEGDLTLVEAGAEFARLLSDRYPRARVLHMDASRITLNPLYPSNDLGAAISGLPLLSMRPRQVMGALNGAFRYLGPTGAFYQFTYGPRCPIPSTILDRMGLRASRIGTIMRNVPPSSVYRISRVA</sequence>
<dbReference type="CDD" id="cd02440">
    <property type="entry name" value="AdoMet_MTases"/>
    <property type="match status" value="1"/>
</dbReference>
<gene>
    <name evidence="1" type="ORF">TH3_20165</name>
</gene>
<dbReference type="EMBL" id="CP004388">
    <property type="protein sequence ID" value="AJD54135.1"/>
    <property type="molecule type" value="Genomic_DNA"/>
</dbReference>
<evidence type="ECO:0000313" key="1">
    <source>
        <dbReference type="EMBL" id="AJD54135.1"/>
    </source>
</evidence>